<gene>
    <name evidence="1" type="ORF">GT019_22135</name>
</gene>
<evidence type="ECO:0000313" key="1">
    <source>
        <dbReference type="EMBL" id="NBD26582.1"/>
    </source>
</evidence>
<dbReference type="EMBL" id="JAAAMV010000022">
    <property type="protein sequence ID" value="NBD26582.1"/>
    <property type="molecule type" value="Genomic_DNA"/>
</dbReference>
<dbReference type="Pfam" id="PF09388">
    <property type="entry name" value="SpoOE-like"/>
    <property type="match status" value="1"/>
</dbReference>
<reference evidence="1 2" key="1">
    <citation type="submission" date="2020-01" db="EMBL/GenBank/DDBJ databases">
        <title>Paenibacillus soybeanensis sp. nov. isolated from the nodules of soybean (Glycine max(L.) Merr).</title>
        <authorList>
            <person name="Wang H."/>
        </authorList>
    </citation>
    <scope>NUCLEOTIDE SEQUENCE [LARGE SCALE GENOMIC DNA]</scope>
    <source>
        <strain evidence="1 2">T1</strain>
    </source>
</reference>
<evidence type="ECO:0000313" key="2">
    <source>
        <dbReference type="Proteomes" id="UP000665561"/>
    </source>
</evidence>
<name>A0ABW9XV73_9BACL</name>
<sequence length="79" mass="8896">MTGGMAMTCAKTGLTLKSSSSIRRLEDEIYALRLKMEQSYVEEATFSSEKVIGLSRMLDTKINEYMRFRRRMGGASTSS</sequence>
<dbReference type="Proteomes" id="UP000665561">
    <property type="component" value="Unassembled WGS sequence"/>
</dbReference>
<dbReference type="InterPro" id="IPR036638">
    <property type="entry name" value="HLH_DNA-bd_sf"/>
</dbReference>
<proteinExistence type="predicted"/>
<dbReference type="InterPro" id="IPR018540">
    <property type="entry name" value="Spo0E-like"/>
</dbReference>
<comment type="caution">
    <text evidence="1">The sequence shown here is derived from an EMBL/GenBank/DDBJ whole genome shotgun (WGS) entry which is preliminary data.</text>
</comment>
<dbReference type="SUPFAM" id="SSF140500">
    <property type="entry name" value="BAS1536-like"/>
    <property type="match status" value="1"/>
</dbReference>
<dbReference type="InterPro" id="IPR037208">
    <property type="entry name" value="Spo0E-like_sf"/>
</dbReference>
<protein>
    <submittedName>
        <fullName evidence="1">Spo0E family sporulation regulatory protein-aspartic acid phosphatase</fullName>
    </submittedName>
</protein>
<dbReference type="Gene3D" id="4.10.280.10">
    <property type="entry name" value="Helix-loop-helix DNA-binding domain"/>
    <property type="match status" value="1"/>
</dbReference>
<organism evidence="1 2">
    <name type="scientific">Paenibacillus glycinis</name>
    <dbReference type="NCBI Taxonomy" id="2697035"/>
    <lineage>
        <taxon>Bacteria</taxon>
        <taxon>Bacillati</taxon>
        <taxon>Bacillota</taxon>
        <taxon>Bacilli</taxon>
        <taxon>Bacillales</taxon>
        <taxon>Paenibacillaceae</taxon>
        <taxon>Paenibacillus</taxon>
    </lineage>
</organism>
<accession>A0ABW9XV73</accession>
<keyword evidence="2" id="KW-1185">Reference proteome</keyword>